<proteinExistence type="predicted"/>
<evidence type="ECO:0000313" key="1">
    <source>
        <dbReference type="EMBL" id="KAJ0040821.1"/>
    </source>
</evidence>
<dbReference type="Proteomes" id="UP001163603">
    <property type="component" value="Chromosome 5"/>
</dbReference>
<evidence type="ECO:0000313" key="2">
    <source>
        <dbReference type="Proteomes" id="UP001163603"/>
    </source>
</evidence>
<sequence length="246" mass="27420">MASSSSLKNRLSLVGQVGILGEVEEEEEEEEEERRDWLQLGLGLGFGLNTSGKKKQEHYQSKGNPVSVSPTVLPSPSSTLPGVQHHQEIGLGLGLELGLGLGLGFDNGSMCYKDVAPISNNNQKKLWEDLDQGGQDCDDEDRDLDYDDEDIPSGSCLDWQNPKFNDSHHISTRRRPHPGLWFTLISFTNRVGQALPQIPKAYIRVKDENMTVFTVKKYLVRKLGLSNEAEVIYSNLSLRLSIMKHA</sequence>
<organism evidence="1 2">
    <name type="scientific">Pistacia integerrima</name>
    <dbReference type="NCBI Taxonomy" id="434235"/>
    <lineage>
        <taxon>Eukaryota</taxon>
        <taxon>Viridiplantae</taxon>
        <taxon>Streptophyta</taxon>
        <taxon>Embryophyta</taxon>
        <taxon>Tracheophyta</taxon>
        <taxon>Spermatophyta</taxon>
        <taxon>Magnoliopsida</taxon>
        <taxon>eudicotyledons</taxon>
        <taxon>Gunneridae</taxon>
        <taxon>Pentapetalae</taxon>
        <taxon>rosids</taxon>
        <taxon>malvids</taxon>
        <taxon>Sapindales</taxon>
        <taxon>Anacardiaceae</taxon>
        <taxon>Pistacia</taxon>
    </lineage>
</organism>
<reference evidence="2" key="1">
    <citation type="journal article" date="2023" name="G3 (Bethesda)">
        <title>Genome assembly and association tests identify interacting loci associated with vigor, precocity, and sex in interspecific pistachio rootstocks.</title>
        <authorList>
            <person name="Palmer W."/>
            <person name="Jacygrad E."/>
            <person name="Sagayaradj S."/>
            <person name="Cavanaugh K."/>
            <person name="Han R."/>
            <person name="Bertier L."/>
            <person name="Beede B."/>
            <person name="Kafkas S."/>
            <person name="Golino D."/>
            <person name="Preece J."/>
            <person name="Michelmore R."/>
        </authorList>
    </citation>
    <scope>NUCLEOTIDE SEQUENCE [LARGE SCALE GENOMIC DNA]</scope>
</reference>
<keyword evidence="2" id="KW-1185">Reference proteome</keyword>
<comment type="caution">
    <text evidence="1">The sequence shown here is derived from an EMBL/GenBank/DDBJ whole genome shotgun (WGS) entry which is preliminary data.</text>
</comment>
<accession>A0ACC0YQX5</accession>
<dbReference type="EMBL" id="CM047740">
    <property type="protein sequence ID" value="KAJ0040821.1"/>
    <property type="molecule type" value="Genomic_DNA"/>
</dbReference>
<protein>
    <submittedName>
        <fullName evidence="1">Uncharacterized protein</fullName>
    </submittedName>
</protein>
<name>A0ACC0YQX5_9ROSI</name>
<gene>
    <name evidence="1" type="ORF">Pint_27548</name>
</gene>